<gene>
    <name evidence="1" type="ORF">METZ01_LOCUS517536</name>
</gene>
<protein>
    <submittedName>
        <fullName evidence="1">Uncharacterized protein</fullName>
    </submittedName>
</protein>
<accession>A0A383F673</accession>
<reference evidence="1" key="1">
    <citation type="submission" date="2018-05" db="EMBL/GenBank/DDBJ databases">
        <authorList>
            <person name="Lanie J.A."/>
            <person name="Ng W.-L."/>
            <person name="Kazmierczak K.M."/>
            <person name="Andrzejewski T.M."/>
            <person name="Davidsen T.M."/>
            <person name="Wayne K.J."/>
            <person name="Tettelin H."/>
            <person name="Glass J.I."/>
            <person name="Rusch D."/>
            <person name="Podicherti R."/>
            <person name="Tsui H.-C.T."/>
            <person name="Winkler M.E."/>
        </authorList>
    </citation>
    <scope>NUCLEOTIDE SEQUENCE</scope>
</reference>
<name>A0A383F673_9ZZZZ</name>
<sequence length="79" mass="8862">MPKRKKELTFLELMEQISEAAKNDDEVIATGTHLVNSGRVHFGGNLAGAKIAARRHLVPSSIRWDQNQPWHPKPLPGLR</sequence>
<feature type="non-terminal residue" evidence="1">
    <location>
        <position position="79"/>
    </location>
</feature>
<dbReference type="AlphaFoldDB" id="A0A383F673"/>
<proteinExistence type="predicted"/>
<organism evidence="1">
    <name type="scientific">marine metagenome</name>
    <dbReference type="NCBI Taxonomy" id="408172"/>
    <lineage>
        <taxon>unclassified sequences</taxon>
        <taxon>metagenomes</taxon>
        <taxon>ecological metagenomes</taxon>
    </lineage>
</organism>
<dbReference type="EMBL" id="UINC01231932">
    <property type="protein sequence ID" value="SVE64682.1"/>
    <property type="molecule type" value="Genomic_DNA"/>
</dbReference>
<evidence type="ECO:0000313" key="1">
    <source>
        <dbReference type="EMBL" id="SVE64682.1"/>
    </source>
</evidence>